<dbReference type="InterPro" id="IPR001940">
    <property type="entry name" value="Peptidase_S1C"/>
</dbReference>
<dbReference type="Gene3D" id="2.30.42.10">
    <property type="match status" value="1"/>
</dbReference>
<evidence type="ECO:0000256" key="2">
    <source>
        <dbReference type="ARBA" id="ARBA00022670"/>
    </source>
</evidence>
<dbReference type="InterPro" id="IPR009003">
    <property type="entry name" value="Peptidase_S1_PA"/>
</dbReference>
<dbReference type="InterPro" id="IPR043504">
    <property type="entry name" value="Peptidase_S1_PA_chymotrypsin"/>
</dbReference>
<keyword evidence="2 6" id="KW-0645">Protease</keyword>
<reference evidence="6" key="1">
    <citation type="submission" date="2021-01" db="EMBL/GenBank/DDBJ databases">
        <title>Genomic Encyclopedia of Type Strains, Phase IV (KMG-IV): sequencing the most valuable type-strain genomes for metagenomic binning, comparative biology and taxonomic classification.</title>
        <authorList>
            <person name="Goeker M."/>
        </authorList>
    </citation>
    <scope>NUCLEOTIDE SEQUENCE</scope>
    <source>
        <strain evidence="6">DSM 23230</strain>
    </source>
</reference>
<proteinExistence type="inferred from homology"/>
<dbReference type="PANTHER" id="PTHR22939">
    <property type="entry name" value="SERINE PROTEASE FAMILY S1C HTRA-RELATED"/>
    <property type="match status" value="1"/>
</dbReference>
<sequence>MRNKKKLVLTSILILVTILAAESLVVNPTVSAFWQQDKEVQQRKENKKQVIVPQEQAVTNVVEDVGPAVVSVVTKQVINSEQQFFVPVPQQRKGLGSGIIIDKEGYILTNHHVVNNADKIKVLLSDGRELEAEVMGEDWRNDLAVLKVEAEDLPVAPLGDSSELKPGQLAIAIGSPYDVEFRNTVTTGVVSALNRSINIGKQPGNQRILEGLIQTDVSINPGNSGGPLLNSQGEVIAINTAIMGNAQGIGFAIPINKAKTVIDDLIKYGKVKRPWLGIYGTKLTDKLANYYNIPQSKGVLIVRTILDSPAHKSGLEKGDIIVEAGHKEVTSMKELKEIIDSKDIGDKVELLVLNNKNGSLTPVTIELGEMPSKR</sequence>
<comment type="similarity">
    <text evidence="1">Belongs to the peptidase S1C family.</text>
</comment>
<feature type="chain" id="PRO_5039367820" evidence="4">
    <location>
        <begin position="21"/>
        <end position="374"/>
    </location>
</feature>
<dbReference type="PANTHER" id="PTHR22939:SF129">
    <property type="entry name" value="SERINE PROTEASE HTRA2, MITOCHONDRIAL"/>
    <property type="match status" value="1"/>
</dbReference>
<evidence type="ECO:0000313" key="6">
    <source>
        <dbReference type="EMBL" id="MBM7557332.1"/>
    </source>
</evidence>
<keyword evidence="7" id="KW-1185">Reference proteome</keyword>
<feature type="signal peptide" evidence="4">
    <location>
        <begin position="1"/>
        <end position="20"/>
    </location>
</feature>
<evidence type="ECO:0000256" key="1">
    <source>
        <dbReference type="ARBA" id="ARBA00010541"/>
    </source>
</evidence>
<gene>
    <name evidence="6" type="ORF">JOC47_002198</name>
</gene>
<keyword evidence="3" id="KW-0378">Hydrolase</keyword>
<protein>
    <submittedName>
        <fullName evidence="6">S1-C subfamily serine protease</fullName>
    </submittedName>
</protein>
<dbReference type="GO" id="GO:0006508">
    <property type="term" value="P:proteolysis"/>
    <property type="evidence" value="ECO:0007669"/>
    <property type="project" value="UniProtKB-KW"/>
</dbReference>
<dbReference type="Pfam" id="PF13180">
    <property type="entry name" value="PDZ_2"/>
    <property type="match status" value="1"/>
</dbReference>
<evidence type="ECO:0000259" key="5">
    <source>
        <dbReference type="PROSITE" id="PS50106"/>
    </source>
</evidence>
<dbReference type="PRINTS" id="PR00834">
    <property type="entry name" value="PROTEASES2C"/>
</dbReference>
<dbReference type="SMART" id="SM00228">
    <property type="entry name" value="PDZ"/>
    <property type="match status" value="1"/>
</dbReference>
<dbReference type="InterPro" id="IPR036034">
    <property type="entry name" value="PDZ_sf"/>
</dbReference>
<dbReference type="AlphaFoldDB" id="A0A939BPP7"/>
<organism evidence="6 7">
    <name type="scientific">Halanaerobacter jeridensis</name>
    <dbReference type="NCBI Taxonomy" id="706427"/>
    <lineage>
        <taxon>Bacteria</taxon>
        <taxon>Bacillati</taxon>
        <taxon>Bacillota</taxon>
        <taxon>Clostridia</taxon>
        <taxon>Halanaerobiales</taxon>
        <taxon>Halobacteroidaceae</taxon>
        <taxon>Halanaerobacter</taxon>
    </lineage>
</organism>
<feature type="domain" description="PDZ" evidence="5">
    <location>
        <begin position="265"/>
        <end position="356"/>
    </location>
</feature>
<evidence type="ECO:0000256" key="3">
    <source>
        <dbReference type="ARBA" id="ARBA00022801"/>
    </source>
</evidence>
<dbReference type="EMBL" id="JAFBDQ010000011">
    <property type="protein sequence ID" value="MBM7557332.1"/>
    <property type="molecule type" value="Genomic_DNA"/>
</dbReference>
<dbReference type="InterPro" id="IPR001478">
    <property type="entry name" value="PDZ"/>
</dbReference>
<accession>A0A939BPP7</accession>
<dbReference type="GO" id="GO:0004252">
    <property type="term" value="F:serine-type endopeptidase activity"/>
    <property type="evidence" value="ECO:0007669"/>
    <property type="project" value="InterPro"/>
</dbReference>
<dbReference type="CDD" id="cd06779">
    <property type="entry name" value="cpPDZ_Deg_HtrA-like"/>
    <property type="match status" value="1"/>
</dbReference>
<name>A0A939BPP7_9FIRM</name>
<keyword evidence="4" id="KW-0732">Signal</keyword>
<dbReference type="PROSITE" id="PS50106">
    <property type="entry name" value="PDZ"/>
    <property type="match status" value="1"/>
</dbReference>
<comment type="caution">
    <text evidence="6">The sequence shown here is derived from an EMBL/GenBank/DDBJ whole genome shotgun (WGS) entry which is preliminary data.</text>
</comment>
<dbReference type="Proteomes" id="UP000774000">
    <property type="component" value="Unassembled WGS sequence"/>
</dbReference>
<dbReference type="Pfam" id="PF13365">
    <property type="entry name" value="Trypsin_2"/>
    <property type="match status" value="1"/>
</dbReference>
<evidence type="ECO:0000313" key="7">
    <source>
        <dbReference type="Proteomes" id="UP000774000"/>
    </source>
</evidence>
<dbReference type="SUPFAM" id="SSF50494">
    <property type="entry name" value="Trypsin-like serine proteases"/>
    <property type="match status" value="1"/>
</dbReference>
<dbReference type="SUPFAM" id="SSF50156">
    <property type="entry name" value="PDZ domain-like"/>
    <property type="match status" value="1"/>
</dbReference>
<dbReference type="RefSeq" id="WP_204702087.1">
    <property type="nucleotide sequence ID" value="NZ_JAFBDQ010000011.1"/>
</dbReference>
<evidence type="ECO:0000256" key="4">
    <source>
        <dbReference type="SAM" id="SignalP"/>
    </source>
</evidence>
<dbReference type="Gene3D" id="2.40.10.10">
    <property type="entry name" value="Trypsin-like serine proteases"/>
    <property type="match status" value="2"/>
</dbReference>